<name>A0ABS2DS01_9BURK</name>
<dbReference type="PANTHER" id="PTHR34614:SF2">
    <property type="entry name" value="TRANSPOSASE IS4-LIKE DOMAIN-CONTAINING PROTEIN"/>
    <property type="match status" value="1"/>
</dbReference>
<sequence>MSNGQQNWYFTAETNANGLTYIKAYQTKWDPVRKITRRSAKRYVGRLYDDGRVKPSEGFLKAFPQYAGIPLYFSADKRLVDEATYKGDFPDSLGPKANPEDVERDDMLHIGVTWAAETLAESSGLYGSLADVFGREDARDLLHLAIYKLDTSSSMAAYREWNCGVYLKHTKPLGDQRISELLDKVDEKRFEDFFQRRHVAKLQNTKGTHLTYALDNTSISTYSETIPVAKYGHAKRDPDLKQINYTFVCDQADGEIVFAHAYEGSVNDVTALKTILYHMQAAKLELDNVVLVHDRGYSSLLNVQKLINQEIKFVQGVRLVEGAIRDKFDAYSESLRNVAFYDAECGVYARTYEEPWKQDTDSGQVTQKVFVHLYRYPGEDEAAMADIVRKVEEVLKAKKERRSVSPELWSACRPFLKEHQDAAGKTAWLRDDDAISKTVRYEGRFVIRSNVEPNPFAALKTYRMRDVVEQDFNQFKNWVDGARMRCTGKTYLGRLLVCTIAASLRLMMLQRAKRNAAGSDVKIPKNSLDVLMTILRKIRAERRRDGNAWVVRTLTKKQRDMLALLGLANPPRTLR</sequence>
<evidence type="ECO:0000259" key="1">
    <source>
        <dbReference type="Pfam" id="PF01609"/>
    </source>
</evidence>
<dbReference type="PANTHER" id="PTHR34614">
    <property type="match status" value="1"/>
</dbReference>
<dbReference type="InterPro" id="IPR002559">
    <property type="entry name" value="Transposase_11"/>
</dbReference>
<keyword evidence="3" id="KW-1185">Reference proteome</keyword>
<gene>
    <name evidence="2" type="ORF">H6A60_06405</name>
</gene>
<protein>
    <submittedName>
        <fullName evidence="2">Transposase</fullName>
    </submittedName>
</protein>
<feature type="domain" description="Transposase IS4-like" evidence="1">
    <location>
        <begin position="209"/>
        <end position="488"/>
    </location>
</feature>
<dbReference type="Proteomes" id="UP000715095">
    <property type="component" value="Unassembled WGS sequence"/>
</dbReference>
<reference evidence="2 3" key="1">
    <citation type="journal article" date="2021" name="Sci. Rep.">
        <title>The distribution of antibiotic resistance genes in chicken gut microbiota commensals.</title>
        <authorList>
            <person name="Juricova H."/>
            <person name="Matiasovicova J."/>
            <person name="Kubasova T."/>
            <person name="Cejkova D."/>
            <person name="Rychlik I."/>
        </authorList>
    </citation>
    <scope>NUCLEOTIDE SEQUENCE [LARGE SCALE GENOMIC DNA]</scope>
    <source>
        <strain evidence="2 3">An829</strain>
    </source>
</reference>
<dbReference type="EMBL" id="JACJJC010000008">
    <property type="protein sequence ID" value="MBM6704115.1"/>
    <property type="molecule type" value="Genomic_DNA"/>
</dbReference>
<evidence type="ECO:0000313" key="3">
    <source>
        <dbReference type="Proteomes" id="UP000715095"/>
    </source>
</evidence>
<comment type="caution">
    <text evidence="2">The sequence shown here is derived from an EMBL/GenBank/DDBJ whole genome shotgun (WGS) entry which is preliminary data.</text>
</comment>
<proteinExistence type="predicted"/>
<organism evidence="2 3">
    <name type="scientific">Sutterella massiliensis</name>
    <dbReference type="NCBI Taxonomy" id="1816689"/>
    <lineage>
        <taxon>Bacteria</taxon>
        <taxon>Pseudomonadati</taxon>
        <taxon>Pseudomonadota</taxon>
        <taxon>Betaproteobacteria</taxon>
        <taxon>Burkholderiales</taxon>
        <taxon>Sutterellaceae</taxon>
        <taxon>Sutterella</taxon>
    </lineage>
</organism>
<dbReference type="Pfam" id="PF01609">
    <property type="entry name" value="DDE_Tnp_1"/>
    <property type="match status" value="1"/>
</dbReference>
<evidence type="ECO:0000313" key="2">
    <source>
        <dbReference type="EMBL" id="MBM6704115.1"/>
    </source>
</evidence>
<dbReference type="RefSeq" id="WP_205102588.1">
    <property type="nucleotide sequence ID" value="NZ_JACJJC010000008.1"/>
</dbReference>
<accession>A0ABS2DS01</accession>